<sequence length="103" mass="10833">MHIVTALLAIITAVAGQVVVQPIVPLTPVIEPVPVLRPVPLTPVLEPVPVVRPVPLAPILAPVPVVTPGISFELFHGPSITAYRSNRSGCINLVKGVVRMDSN</sequence>
<evidence type="ECO:0000256" key="1">
    <source>
        <dbReference type="SAM" id="SignalP"/>
    </source>
</evidence>
<evidence type="ECO:0000313" key="3">
    <source>
        <dbReference type="WBParaSite" id="HCON_00098000-00001"/>
    </source>
</evidence>
<keyword evidence="2" id="KW-1185">Reference proteome</keyword>
<name>A0A7I4YIH1_HAECO</name>
<dbReference type="Proteomes" id="UP000025227">
    <property type="component" value="Unplaced"/>
</dbReference>
<keyword evidence="1" id="KW-0732">Signal</keyword>
<evidence type="ECO:0000313" key="2">
    <source>
        <dbReference type="Proteomes" id="UP000025227"/>
    </source>
</evidence>
<reference evidence="3" key="1">
    <citation type="submission" date="2020-12" db="UniProtKB">
        <authorList>
            <consortium name="WormBaseParasite"/>
        </authorList>
    </citation>
    <scope>IDENTIFICATION</scope>
    <source>
        <strain evidence="3">MHco3</strain>
    </source>
</reference>
<dbReference type="AlphaFoldDB" id="A0A7I4YIH1"/>
<dbReference type="WBParaSite" id="HCON_00098000-00001">
    <property type="protein sequence ID" value="HCON_00098000-00001"/>
    <property type="gene ID" value="HCON_00098000"/>
</dbReference>
<feature type="signal peptide" evidence="1">
    <location>
        <begin position="1"/>
        <end position="16"/>
    </location>
</feature>
<protein>
    <submittedName>
        <fullName evidence="3">Secreted protein</fullName>
    </submittedName>
</protein>
<organism evidence="2 3">
    <name type="scientific">Haemonchus contortus</name>
    <name type="common">Barber pole worm</name>
    <dbReference type="NCBI Taxonomy" id="6289"/>
    <lineage>
        <taxon>Eukaryota</taxon>
        <taxon>Metazoa</taxon>
        <taxon>Ecdysozoa</taxon>
        <taxon>Nematoda</taxon>
        <taxon>Chromadorea</taxon>
        <taxon>Rhabditida</taxon>
        <taxon>Rhabditina</taxon>
        <taxon>Rhabditomorpha</taxon>
        <taxon>Strongyloidea</taxon>
        <taxon>Trichostrongylidae</taxon>
        <taxon>Haemonchus</taxon>
    </lineage>
</organism>
<accession>A0A7I4YIH1</accession>
<proteinExistence type="predicted"/>
<feature type="chain" id="PRO_5029669143" evidence="1">
    <location>
        <begin position="17"/>
        <end position="103"/>
    </location>
</feature>